<dbReference type="Proteomes" id="UP001189429">
    <property type="component" value="Unassembled WGS sequence"/>
</dbReference>
<proteinExistence type="predicted"/>
<reference evidence="2" key="1">
    <citation type="submission" date="2023-10" db="EMBL/GenBank/DDBJ databases">
        <authorList>
            <person name="Chen Y."/>
            <person name="Shah S."/>
            <person name="Dougan E. K."/>
            <person name="Thang M."/>
            <person name="Chan C."/>
        </authorList>
    </citation>
    <scope>NUCLEOTIDE SEQUENCE [LARGE SCALE GENOMIC DNA]</scope>
</reference>
<feature type="compositionally biased region" description="Basic residues" evidence="1">
    <location>
        <begin position="18"/>
        <end position="32"/>
    </location>
</feature>
<feature type="compositionally biased region" description="Basic and acidic residues" evidence="1">
    <location>
        <begin position="212"/>
        <end position="221"/>
    </location>
</feature>
<feature type="compositionally biased region" description="Low complexity" evidence="1">
    <location>
        <begin position="288"/>
        <end position="297"/>
    </location>
</feature>
<protein>
    <submittedName>
        <fullName evidence="2">Uncharacterized protein</fullName>
    </submittedName>
</protein>
<organism evidence="2 3">
    <name type="scientific">Prorocentrum cordatum</name>
    <dbReference type="NCBI Taxonomy" id="2364126"/>
    <lineage>
        <taxon>Eukaryota</taxon>
        <taxon>Sar</taxon>
        <taxon>Alveolata</taxon>
        <taxon>Dinophyceae</taxon>
        <taxon>Prorocentrales</taxon>
        <taxon>Prorocentraceae</taxon>
        <taxon>Prorocentrum</taxon>
    </lineage>
</organism>
<evidence type="ECO:0000313" key="2">
    <source>
        <dbReference type="EMBL" id="CAK0863200.1"/>
    </source>
</evidence>
<sequence length="306" mass="33104">MHLSVCHQLRPGTPARENKKRQHAAAEGRKRKPTLLQFGVHECEKRWQWLRANGWAPRRHQLHVRLRLLSEGTPGCERTAVAAAATGAAARRGTYAVANNGHCSIPGGRHLPTQRGSLRLHGRRRVPIPARIEAILAGATASVTWFDADEGDSSEHDDTYGQCQTEEDTVSSPRTTPTRRLPTATSTSTAAARDSLRDAAGRGVRQPARRRVSFDLRDNGDGNKTNRPRSTPTVATTTAPTTRRRRTSAAITWTSSSERPRSVVTMGPIPEGPGRGGGGEHEGEEGGRSAARSGQRAARGRGGRVP</sequence>
<evidence type="ECO:0000256" key="1">
    <source>
        <dbReference type="SAM" id="MobiDB-lite"/>
    </source>
</evidence>
<feature type="region of interest" description="Disordered" evidence="1">
    <location>
        <begin position="8"/>
        <end position="32"/>
    </location>
</feature>
<accession>A0ABN9UT90</accession>
<keyword evidence="3" id="KW-1185">Reference proteome</keyword>
<comment type="caution">
    <text evidence="2">The sequence shown here is derived from an EMBL/GenBank/DDBJ whole genome shotgun (WGS) entry which is preliminary data.</text>
</comment>
<feature type="compositionally biased region" description="Low complexity" evidence="1">
    <location>
        <begin position="228"/>
        <end position="241"/>
    </location>
</feature>
<feature type="compositionally biased region" description="Basic and acidic residues" evidence="1">
    <location>
        <begin position="278"/>
        <end position="287"/>
    </location>
</feature>
<feature type="region of interest" description="Disordered" evidence="1">
    <location>
        <begin position="148"/>
        <end position="306"/>
    </location>
</feature>
<name>A0ABN9UT90_9DINO</name>
<evidence type="ECO:0000313" key="3">
    <source>
        <dbReference type="Proteomes" id="UP001189429"/>
    </source>
</evidence>
<gene>
    <name evidence="2" type="ORF">PCOR1329_LOCUS51402</name>
</gene>
<dbReference type="EMBL" id="CAUYUJ010016235">
    <property type="protein sequence ID" value="CAK0863200.1"/>
    <property type="molecule type" value="Genomic_DNA"/>
</dbReference>
<feature type="non-terminal residue" evidence="2">
    <location>
        <position position="306"/>
    </location>
</feature>
<feature type="compositionally biased region" description="Low complexity" evidence="1">
    <location>
        <begin position="248"/>
        <end position="257"/>
    </location>
</feature>
<feature type="compositionally biased region" description="Low complexity" evidence="1">
    <location>
        <begin position="171"/>
        <end position="193"/>
    </location>
</feature>